<evidence type="ECO:0000256" key="1">
    <source>
        <dbReference type="PIRSR" id="PIRSR018249-1"/>
    </source>
</evidence>
<dbReference type="EMBL" id="NOJY02000008">
    <property type="protein sequence ID" value="RDY28263.1"/>
    <property type="molecule type" value="Genomic_DNA"/>
</dbReference>
<keyword evidence="6" id="KW-1185">Reference proteome</keyword>
<evidence type="ECO:0000256" key="2">
    <source>
        <dbReference type="PIRSR" id="PIRSR018249-2"/>
    </source>
</evidence>
<feature type="domain" description="Methyltransferase" evidence="3">
    <location>
        <begin position="105"/>
        <end position="217"/>
    </location>
</feature>
<keyword evidence="5" id="KW-0489">Methyltransferase</keyword>
<dbReference type="GO" id="GO:0046872">
    <property type="term" value="F:metal ion binding"/>
    <property type="evidence" value="ECO:0007669"/>
    <property type="project" value="UniProtKB-KW"/>
</dbReference>
<gene>
    <name evidence="5" type="ORF">CHL78_006135</name>
</gene>
<proteinExistence type="predicted"/>
<dbReference type="GO" id="GO:0008168">
    <property type="term" value="F:methyltransferase activity"/>
    <property type="evidence" value="ECO:0007669"/>
    <property type="project" value="UniProtKB-KW"/>
</dbReference>
<keyword evidence="1" id="KW-0862">Zinc</keyword>
<sequence>MKKLKKIEVLRILLNDNIEILRCPVCKNTIKTINENSLVCENNHCFNISKKGYINLLKNNAKTIYDKSLFESRSKIYDEKIYENLSREIIDIVGKYSGNKDINYVLDTGCGEGYYLNQLYLEEKINKKCKLFGIDISREGISFATRHENDILWSVSDLSNLPFKNSKFDIILDILSPSNYREFTRVLNKDGVVIKVVPEEHYLKEIRSEIKENIKKYTYSNKDIINAFKDNLDIAYDKRITYKTTTSNLEDFIKMTPLTSSLSKEQINELIKSNIKTITIDLRVIVGKIKESI</sequence>
<keyword evidence="5" id="KW-0808">Transferase</keyword>
<evidence type="ECO:0000313" key="6">
    <source>
        <dbReference type="Proteomes" id="UP000215694"/>
    </source>
</evidence>
<dbReference type="InterPro" id="IPR029063">
    <property type="entry name" value="SAM-dependent_MTases_sf"/>
</dbReference>
<feature type="binding site" evidence="1">
    <location>
        <position position="44"/>
    </location>
    <ligand>
        <name>Zn(2+)</name>
        <dbReference type="ChEBI" id="CHEBI:29105"/>
    </ligand>
</feature>
<feature type="binding site" evidence="2">
    <location>
        <position position="82"/>
    </location>
    <ligand>
        <name>S-adenosyl-L-methionine</name>
        <dbReference type="ChEBI" id="CHEBI:59789"/>
    </ligand>
</feature>
<feature type="binding site" evidence="1">
    <location>
        <position position="26"/>
    </location>
    <ligand>
        <name>Zn(2+)</name>
        <dbReference type="ChEBI" id="CHEBI:29105"/>
    </ligand>
</feature>
<dbReference type="Pfam" id="PF13847">
    <property type="entry name" value="Methyltransf_31"/>
    <property type="match status" value="1"/>
</dbReference>
<dbReference type="Gene3D" id="3.40.50.150">
    <property type="entry name" value="Vaccinia Virus protein VP39"/>
    <property type="match status" value="1"/>
</dbReference>
<comment type="caution">
    <text evidence="5">The sequence shown here is derived from an EMBL/GenBank/DDBJ whole genome shotgun (WGS) entry which is preliminary data.</text>
</comment>
<evidence type="ECO:0000259" key="4">
    <source>
        <dbReference type="Pfam" id="PF21302"/>
    </source>
</evidence>
<feature type="binding site" evidence="2">
    <location>
        <position position="202"/>
    </location>
    <ligand>
        <name>S-adenosyl-L-methionine</name>
        <dbReference type="ChEBI" id="CHEBI:59789"/>
    </ligand>
</feature>
<dbReference type="OrthoDB" id="5522265at2"/>
<feature type="domain" description="23S rRNA (guanine(745)-N(1))-methyltransferase N-terminal" evidence="4">
    <location>
        <begin position="22"/>
        <end position="62"/>
    </location>
</feature>
<name>A0A371J6E4_9FIRM</name>
<evidence type="ECO:0000259" key="3">
    <source>
        <dbReference type="Pfam" id="PF13847"/>
    </source>
</evidence>
<dbReference type="InterPro" id="IPR016718">
    <property type="entry name" value="rRNA_m1G-MeTrfase_A_prd"/>
</dbReference>
<dbReference type="PIRSF" id="PIRSF018249">
    <property type="entry name" value="MyrA_prd"/>
    <property type="match status" value="1"/>
</dbReference>
<accession>A0A371J6E4</accession>
<feature type="binding site" evidence="2">
    <location>
        <begin position="112"/>
        <end position="113"/>
    </location>
    <ligand>
        <name>S-adenosyl-L-methionine</name>
        <dbReference type="ChEBI" id="CHEBI:59789"/>
    </ligand>
</feature>
<dbReference type="InterPro" id="IPR048647">
    <property type="entry name" value="RlmA_N"/>
</dbReference>
<dbReference type="CDD" id="cd02440">
    <property type="entry name" value="AdoMet_MTases"/>
    <property type="match status" value="1"/>
</dbReference>
<keyword evidence="1" id="KW-0479">Metal-binding</keyword>
<reference evidence="5 6" key="1">
    <citation type="journal article" date="2017" name="Genome Announc.">
        <title>Draft Genome Sequence of Romboutsia weinsteinii sp. nov. Strain CCRI-19649(T) Isolated from Surface Water.</title>
        <authorList>
            <person name="Maheux A.F."/>
            <person name="Boudreau D.K."/>
            <person name="Berube E."/>
            <person name="Boissinot M."/>
            <person name="Cantin P."/>
            <person name="Raymond F."/>
            <person name="Corbeil J."/>
            <person name="Omar R.F."/>
            <person name="Bergeron M.G."/>
        </authorList>
    </citation>
    <scope>NUCLEOTIDE SEQUENCE [LARGE SCALE GENOMIC DNA]</scope>
    <source>
        <strain evidence="5 6">CCRI-19649</strain>
    </source>
</reference>
<dbReference type="Pfam" id="PF21302">
    <property type="entry name" value="Zn_ribbon_RlmA"/>
    <property type="match status" value="1"/>
</dbReference>
<feature type="binding site" evidence="1">
    <location>
        <position position="23"/>
    </location>
    <ligand>
        <name>Zn(2+)</name>
        <dbReference type="ChEBI" id="CHEBI:29105"/>
    </ligand>
</feature>
<dbReference type="Proteomes" id="UP000215694">
    <property type="component" value="Unassembled WGS sequence"/>
</dbReference>
<protein>
    <submittedName>
        <fullName evidence="5">Methyltransferase domain-containing protein</fullName>
    </submittedName>
</protein>
<dbReference type="InterPro" id="IPR025714">
    <property type="entry name" value="Methyltranfer_dom"/>
</dbReference>
<organism evidence="5 6">
    <name type="scientific">Romboutsia weinsteinii</name>
    <dbReference type="NCBI Taxonomy" id="2020949"/>
    <lineage>
        <taxon>Bacteria</taxon>
        <taxon>Bacillati</taxon>
        <taxon>Bacillota</taxon>
        <taxon>Clostridia</taxon>
        <taxon>Peptostreptococcales</taxon>
        <taxon>Peptostreptococcaceae</taxon>
        <taxon>Romboutsia</taxon>
    </lineage>
</organism>
<dbReference type="GO" id="GO:0032259">
    <property type="term" value="P:methylation"/>
    <property type="evidence" value="ECO:0007669"/>
    <property type="project" value="UniProtKB-KW"/>
</dbReference>
<keyword evidence="2" id="KW-0949">S-adenosyl-L-methionine</keyword>
<dbReference type="AlphaFoldDB" id="A0A371J6E4"/>
<feature type="binding site" evidence="1">
    <location>
        <position position="40"/>
    </location>
    <ligand>
        <name>Zn(2+)</name>
        <dbReference type="ChEBI" id="CHEBI:29105"/>
    </ligand>
</feature>
<dbReference type="SUPFAM" id="SSF53335">
    <property type="entry name" value="S-adenosyl-L-methionine-dependent methyltransferases"/>
    <property type="match status" value="1"/>
</dbReference>
<evidence type="ECO:0000313" key="5">
    <source>
        <dbReference type="EMBL" id="RDY28263.1"/>
    </source>
</evidence>